<sequence>MKRRSTESDVSRATKPRLMTAMPDPTKDEEDETSPPSPVEKDSGAPENEDDLVDFVVLRVDELQAPATNFSWSPRLISASWQVKYTAVETLRQTIKFDPAYIQGDDAHIIDATKDLVVPSALDLRSTLARNALLCLGELIQCTPQSALLSVVIPALLYRSVTDKKFMQRVATTALDHTVRCCDPLDVLSELLPFATDKNAQLVTKAGTYVEQCLLKSLAQPWEAAQLHAWITPLANFLNCRDVHGKPAAKRCLMLLRKTFGDVAFEAAVDAQLSGITRADVLKVSTAAARSSSIVRVHPGQKKGAKLSTRSGPSLKERLQQQQQAAKATPVPKSP</sequence>
<dbReference type="InterPro" id="IPR011989">
    <property type="entry name" value="ARM-like"/>
</dbReference>
<dbReference type="eggNOG" id="ENOG502S8JR">
    <property type="taxonomic scope" value="Eukaryota"/>
</dbReference>
<dbReference type="Pfam" id="PF12348">
    <property type="entry name" value="CLASP_N"/>
    <property type="match status" value="1"/>
</dbReference>
<evidence type="ECO:0000256" key="1">
    <source>
        <dbReference type="SAM" id="MobiDB-lite"/>
    </source>
</evidence>
<organism evidence="3 4">
    <name type="scientific">Saprolegnia diclina (strain VS20)</name>
    <dbReference type="NCBI Taxonomy" id="1156394"/>
    <lineage>
        <taxon>Eukaryota</taxon>
        <taxon>Sar</taxon>
        <taxon>Stramenopiles</taxon>
        <taxon>Oomycota</taxon>
        <taxon>Saprolegniomycetes</taxon>
        <taxon>Saprolegniales</taxon>
        <taxon>Saprolegniaceae</taxon>
        <taxon>Saprolegnia</taxon>
    </lineage>
</organism>
<keyword evidence="4" id="KW-1185">Reference proteome</keyword>
<feature type="region of interest" description="Disordered" evidence="1">
    <location>
        <begin position="293"/>
        <end position="335"/>
    </location>
</feature>
<dbReference type="EMBL" id="JH767159">
    <property type="protein sequence ID" value="EQC33377.1"/>
    <property type="molecule type" value="Genomic_DNA"/>
</dbReference>
<dbReference type="AlphaFoldDB" id="T0RT02"/>
<gene>
    <name evidence="3" type="ORF">SDRG_08895</name>
</gene>
<dbReference type="OMA" id="LMTAMPD"/>
<dbReference type="GeneID" id="19949622"/>
<feature type="compositionally biased region" description="Basic and acidic residues" evidence="1">
    <location>
        <begin position="1"/>
        <end position="12"/>
    </location>
</feature>
<feature type="domain" description="TOG" evidence="2">
    <location>
        <begin position="54"/>
        <end position="294"/>
    </location>
</feature>
<dbReference type="InterPro" id="IPR034085">
    <property type="entry name" value="TOG"/>
</dbReference>
<feature type="region of interest" description="Disordered" evidence="1">
    <location>
        <begin position="1"/>
        <end position="47"/>
    </location>
</feature>
<dbReference type="InterPro" id="IPR016024">
    <property type="entry name" value="ARM-type_fold"/>
</dbReference>
<dbReference type="OrthoDB" id="63891at2759"/>
<proteinExistence type="predicted"/>
<dbReference type="Proteomes" id="UP000030762">
    <property type="component" value="Unassembled WGS sequence"/>
</dbReference>
<evidence type="ECO:0000259" key="2">
    <source>
        <dbReference type="SMART" id="SM01349"/>
    </source>
</evidence>
<dbReference type="VEuPathDB" id="FungiDB:SDRG_08895"/>
<dbReference type="Gene3D" id="1.25.10.10">
    <property type="entry name" value="Leucine-rich Repeat Variant"/>
    <property type="match status" value="1"/>
</dbReference>
<dbReference type="InParanoid" id="T0RT02"/>
<dbReference type="SMART" id="SM01349">
    <property type="entry name" value="TOG"/>
    <property type="match status" value="1"/>
</dbReference>
<evidence type="ECO:0000313" key="3">
    <source>
        <dbReference type="EMBL" id="EQC33377.1"/>
    </source>
</evidence>
<reference evidence="3 4" key="1">
    <citation type="submission" date="2012-04" db="EMBL/GenBank/DDBJ databases">
        <title>The Genome Sequence of Saprolegnia declina VS20.</title>
        <authorList>
            <consortium name="The Broad Institute Genome Sequencing Platform"/>
            <person name="Russ C."/>
            <person name="Nusbaum C."/>
            <person name="Tyler B."/>
            <person name="van West P."/>
            <person name="Dieguez-Uribeondo J."/>
            <person name="de Bruijn I."/>
            <person name="Tripathy S."/>
            <person name="Jiang R."/>
            <person name="Young S.K."/>
            <person name="Zeng Q."/>
            <person name="Gargeya S."/>
            <person name="Fitzgerald M."/>
            <person name="Haas B."/>
            <person name="Abouelleil A."/>
            <person name="Alvarado L."/>
            <person name="Arachchi H.M."/>
            <person name="Berlin A."/>
            <person name="Chapman S.B."/>
            <person name="Goldberg J."/>
            <person name="Griggs A."/>
            <person name="Gujja S."/>
            <person name="Hansen M."/>
            <person name="Howarth C."/>
            <person name="Imamovic A."/>
            <person name="Larimer J."/>
            <person name="McCowen C."/>
            <person name="Montmayeur A."/>
            <person name="Murphy C."/>
            <person name="Neiman D."/>
            <person name="Pearson M."/>
            <person name="Priest M."/>
            <person name="Roberts A."/>
            <person name="Saif S."/>
            <person name="Shea T."/>
            <person name="Sisk P."/>
            <person name="Sykes S."/>
            <person name="Wortman J."/>
            <person name="Nusbaum C."/>
            <person name="Birren B."/>
        </authorList>
    </citation>
    <scope>NUCLEOTIDE SEQUENCE [LARGE SCALE GENOMIC DNA]</scope>
    <source>
        <strain evidence="3 4">VS20</strain>
    </source>
</reference>
<name>T0RT02_SAPDV</name>
<protein>
    <recommendedName>
        <fullName evidence="2">TOG domain-containing protein</fullName>
    </recommendedName>
</protein>
<dbReference type="InterPro" id="IPR024395">
    <property type="entry name" value="CLASP_N_dom"/>
</dbReference>
<dbReference type="SUPFAM" id="SSF48371">
    <property type="entry name" value="ARM repeat"/>
    <property type="match status" value="1"/>
</dbReference>
<accession>T0RT02</accession>
<evidence type="ECO:0000313" key="4">
    <source>
        <dbReference type="Proteomes" id="UP000030762"/>
    </source>
</evidence>
<dbReference type="RefSeq" id="XP_008613017.1">
    <property type="nucleotide sequence ID" value="XM_008614795.1"/>
</dbReference>